<sequence length="111" mass="11904">HNAHDAAGIETPDGIIHITRETGIGPGVVDPEDRRETLKLQPLYGHRRPQDRPMQTTYLLRGPVGGLYGIGPDIVYRGGRGFVGGGGLYGGFLPPASVPGPSYARPQPYFL</sequence>
<accession>A0AAV2QZ49</accession>
<gene>
    <name evidence="1" type="ORF">MNOR_LOCUS17230</name>
</gene>
<dbReference type="AlphaFoldDB" id="A0AAV2QZ49"/>
<name>A0AAV2QZ49_MEGNR</name>
<keyword evidence="2" id="KW-1185">Reference proteome</keyword>
<organism evidence="1 2">
    <name type="scientific">Meganyctiphanes norvegica</name>
    <name type="common">Northern krill</name>
    <name type="synonym">Thysanopoda norvegica</name>
    <dbReference type="NCBI Taxonomy" id="48144"/>
    <lineage>
        <taxon>Eukaryota</taxon>
        <taxon>Metazoa</taxon>
        <taxon>Ecdysozoa</taxon>
        <taxon>Arthropoda</taxon>
        <taxon>Crustacea</taxon>
        <taxon>Multicrustacea</taxon>
        <taxon>Malacostraca</taxon>
        <taxon>Eumalacostraca</taxon>
        <taxon>Eucarida</taxon>
        <taxon>Euphausiacea</taxon>
        <taxon>Euphausiidae</taxon>
        <taxon>Meganyctiphanes</taxon>
    </lineage>
</organism>
<evidence type="ECO:0000313" key="2">
    <source>
        <dbReference type="Proteomes" id="UP001497623"/>
    </source>
</evidence>
<proteinExistence type="predicted"/>
<reference evidence="1 2" key="1">
    <citation type="submission" date="2024-05" db="EMBL/GenBank/DDBJ databases">
        <authorList>
            <person name="Wallberg A."/>
        </authorList>
    </citation>
    <scope>NUCLEOTIDE SEQUENCE [LARGE SCALE GENOMIC DNA]</scope>
</reference>
<dbReference type="EMBL" id="CAXKWB010011727">
    <property type="protein sequence ID" value="CAL4102225.1"/>
    <property type="molecule type" value="Genomic_DNA"/>
</dbReference>
<protein>
    <submittedName>
        <fullName evidence="1">Uncharacterized protein</fullName>
    </submittedName>
</protein>
<evidence type="ECO:0000313" key="1">
    <source>
        <dbReference type="EMBL" id="CAL4102225.1"/>
    </source>
</evidence>
<dbReference type="Proteomes" id="UP001497623">
    <property type="component" value="Unassembled WGS sequence"/>
</dbReference>
<feature type="non-terminal residue" evidence="1">
    <location>
        <position position="1"/>
    </location>
</feature>
<feature type="non-terminal residue" evidence="1">
    <location>
        <position position="111"/>
    </location>
</feature>
<comment type="caution">
    <text evidence="1">The sequence shown here is derived from an EMBL/GenBank/DDBJ whole genome shotgun (WGS) entry which is preliminary data.</text>
</comment>